<evidence type="ECO:0000259" key="1">
    <source>
        <dbReference type="Pfam" id="PF07999"/>
    </source>
</evidence>
<dbReference type="EMBL" id="CAEQ01000590">
    <property type="protein sequence ID" value="CCD12145.1"/>
    <property type="molecule type" value="Genomic_DNA"/>
</dbReference>
<protein>
    <submittedName>
        <fullName evidence="4">WGS project CAEQ00000000 data, annotated contig 1214</fullName>
    </submittedName>
</protein>
<dbReference type="VEuPathDB" id="TriTrypDB:TcIL3000_0_30580"/>
<sequence>MRPVRASAEMERTLVAATSHEVVAQPSVRWTLDNVVEDVLMEDCGGLGDMGLHDFLMEHFGETFGFPSVSMRVFMDDPSFFLRDEPLCTTITNSSPYRQFVREYEKEYAMMREAVGGLHAMGMFSLHQWARAAAANEVGKFKMCVKGKLNAALFIARRNEEAMRYGIASSGKEIDCVYDSVFNARWSYVVRSDEHKEKWLGMGVLRMEEGEQPRLWSEAQADVPYDPEGPWEGDEVPGVSGKLVMAVLSSQRGWPYMLFDADEVRKEKVNTLTGYNAACDAYIRKEDVRVWHIVKKGLDMWMESGRVAHPFFLIGTSGIGKSFATGSLLLYQLLHYPSDDLKVVAYFVRGRAYIFHREERSVVYYAEQCLAVDEIEDLIRRGIKGYIIFDIRKECIGIGSCSSAWGIVLISSPEVDNFQKFTALRRGTLPIYINCYEDVDFKAVLVWERQSQVAKGQIKLEDFNIENDWKVVEWRIHMIGPVPRHVLVDEGYFDHFVTGVNYHVGRALCGRLESHINILSHPYEWCVDDARDVMVKLVRVQGVWPEEARNKAACAYVRGRFFGEAAWMYAMTRVKDNMLVSKEEGCTSKIEMFGIQAFTSSHVVSEIVRHLKYLPREDETERSRTSVLARVCASGCVPTSVHHFSSADTPVELVAERFYKTKEENFPVVGGFFLADAVGEGVSFPEGAAALTRTIVLLQMSGARDPNTTTGKVDAFRKRMAKSFTNWKEMESRLSYEIIYLQHADSTALTGRQCCGRSGVADDTGTEQFWNGIDQFWVRLENRITKLLLQRKHDVTVKVTGVDKVRV</sequence>
<dbReference type="Pfam" id="PF20445">
    <property type="entry name" value="RHS_N"/>
    <property type="match status" value="1"/>
</dbReference>
<gene>
    <name evidence="4" type="ORF">TCIL3000_0_30580</name>
</gene>
<feature type="domain" description="DUF7578" evidence="3">
    <location>
        <begin position="47"/>
        <end position="107"/>
    </location>
</feature>
<evidence type="ECO:0000259" key="3">
    <source>
        <dbReference type="Pfam" id="PF24466"/>
    </source>
</evidence>
<proteinExistence type="predicted"/>
<evidence type="ECO:0000259" key="2">
    <source>
        <dbReference type="Pfam" id="PF20445"/>
    </source>
</evidence>
<dbReference type="AlphaFoldDB" id="F9W4Q0"/>
<feature type="domain" description="Retrotransposon hot spot protein,C-terminal" evidence="1">
    <location>
        <begin position="313"/>
        <end position="615"/>
    </location>
</feature>
<name>F9W4Q0_TRYCI</name>
<dbReference type="InterPro" id="IPR056000">
    <property type="entry name" value="DUF7578"/>
</dbReference>
<dbReference type="InterPro" id="IPR046836">
    <property type="entry name" value="RHS_C"/>
</dbReference>
<evidence type="ECO:0000313" key="4">
    <source>
        <dbReference type="EMBL" id="CCD12145.1"/>
    </source>
</evidence>
<dbReference type="NCBIfam" id="TIGR01631">
    <property type="entry name" value="Trypano_RHS"/>
    <property type="match status" value="1"/>
</dbReference>
<reference evidence="5" key="1">
    <citation type="submission" date="2011-07" db="EMBL/GenBank/DDBJ databases">
        <title>Divergent evolution of antigenic variation in African trypanosomes.</title>
        <authorList>
            <person name="Jackson A.P."/>
            <person name="Berry A."/>
            <person name="Allison H.C."/>
            <person name="Burton P."/>
            <person name="Anderson J."/>
            <person name="Aslett M."/>
            <person name="Brown R."/>
            <person name="Corton N."/>
            <person name="Harris D."/>
            <person name="Hauser H."/>
            <person name="Gamble J."/>
            <person name="Gilderthorp R."/>
            <person name="McQuillan J."/>
            <person name="Quail M.A."/>
            <person name="Sanders M."/>
            <person name="Van Tonder A."/>
            <person name="Ginger M.L."/>
            <person name="Donelson J.E."/>
            <person name="Field M.C."/>
            <person name="Barry J.D."/>
            <person name="Berriman M."/>
            <person name="Hertz-Fowler C."/>
        </authorList>
    </citation>
    <scope>NUCLEOTIDE SEQUENCE [LARGE SCALE GENOMIC DNA]</scope>
    <source>
        <strain evidence="5">IL3000</strain>
    </source>
</reference>
<dbReference type="Pfam" id="PF24466">
    <property type="entry name" value="DUF7578"/>
    <property type="match status" value="1"/>
</dbReference>
<dbReference type="Proteomes" id="UP000000702">
    <property type="component" value="Unassembled WGS sequence"/>
</dbReference>
<dbReference type="PANTHER" id="PTHR33129:SF3">
    <property type="entry name" value="HOT SPOT (RHS) PROTEIN, PUTATIVE-RELATED"/>
    <property type="match status" value="1"/>
</dbReference>
<feature type="domain" description="Retrotransposon hot spot protein N-terminal" evidence="2">
    <location>
        <begin position="178"/>
        <end position="306"/>
    </location>
</feature>
<dbReference type="Pfam" id="PF07999">
    <property type="entry name" value="RHSP"/>
    <property type="match status" value="1"/>
</dbReference>
<dbReference type="InterPro" id="IPR046835">
    <property type="entry name" value="RHS_N"/>
</dbReference>
<accession>F9W4Q0</accession>
<dbReference type="InterPro" id="IPR052980">
    <property type="entry name" value="Crinkler_effector"/>
</dbReference>
<dbReference type="PANTHER" id="PTHR33129">
    <property type="entry name" value="PROTEIN KINASE DOMAIN-CONTAINING PROTEIN-RELATED"/>
    <property type="match status" value="1"/>
</dbReference>
<dbReference type="OMA" id="ASEHHIT"/>
<organism evidence="4 5">
    <name type="scientific">Trypanosoma congolense (strain IL3000)</name>
    <dbReference type="NCBI Taxonomy" id="1068625"/>
    <lineage>
        <taxon>Eukaryota</taxon>
        <taxon>Discoba</taxon>
        <taxon>Euglenozoa</taxon>
        <taxon>Kinetoplastea</taxon>
        <taxon>Metakinetoplastina</taxon>
        <taxon>Trypanosomatida</taxon>
        <taxon>Trypanosomatidae</taxon>
        <taxon>Trypanosoma</taxon>
        <taxon>Nannomonas</taxon>
    </lineage>
</organism>
<evidence type="ECO:0000313" key="5">
    <source>
        <dbReference type="Proteomes" id="UP000000702"/>
    </source>
</evidence>
<keyword evidence="5" id="KW-1185">Reference proteome</keyword>
<dbReference type="InterPro" id="IPR006518">
    <property type="entry name" value="Trypano_RHS"/>
</dbReference>
<reference evidence="4 5" key="2">
    <citation type="journal article" date="2012" name="Proc. Natl. Acad. Sci. U.S.A.">
        <title>Antigenic diversity is generated by distinct evolutionary mechanisms in African trypanosome species.</title>
        <authorList>
            <person name="Jackson A.P."/>
            <person name="Berry A."/>
            <person name="Aslett M."/>
            <person name="Allison H.C."/>
            <person name="Burton P."/>
            <person name="Vavrova-Anderson J."/>
            <person name="Brown R."/>
            <person name="Browne H."/>
            <person name="Corton N."/>
            <person name="Hauser H."/>
            <person name="Gamble J."/>
            <person name="Gilderthorp R."/>
            <person name="Marcello L."/>
            <person name="McQuillan J."/>
            <person name="Otto T.D."/>
            <person name="Quail M.A."/>
            <person name="Sanders M.J."/>
            <person name="van Tonder A."/>
            <person name="Ginger M.L."/>
            <person name="Field M.C."/>
            <person name="Barry J.D."/>
            <person name="Hertz-Fowler C."/>
            <person name="Berriman M."/>
        </authorList>
    </citation>
    <scope>NUCLEOTIDE SEQUENCE [LARGE SCALE GENOMIC DNA]</scope>
    <source>
        <strain evidence="4 5">IL3000</strain>
    </source>
</reference>
<comment type="caution">
    <text evidence="4">The sequence shown here is derived from an EMBL/GenBank/DDBJ whole genome shotgun (WGS) entry which is preliminary data.</text>
</comment>